<evidence type="ECO:0000313" key="2">
    <source>
        <dbReference type="Proteomes" id="UP001159363"/>
    </source>
</evidence>
<sequence>MSRGRTPEWYNKSYGHICGQYLTRIRTSFKHSADGPESKPYFVKRKNYSLIHLQVGPIVTMNHSIKLRNFLNALCACIFPCLYNVWKKNTPYYEFILNFKHTQNIVVSFVRR</sequence>
<accession>A0ABQ9I5F9</accession>
<dbReference type="PANTHER" id="PTHR12659">
    <property type="entry name" value="RHO-TYPE GTPASE ACTIVATING PROTEIN"/>
    <property type="match status" value="1"/>
</dbReference>
<comment type="caution">
    <text evidence="1">The sequence shown here is derived from an EMBL/GenBank/DDBJ whole genome shotgun (WGS) entry which is preliminary data.</text>
</comment>
<reference evidence="1 2" key="1">
    <citation type="submission" date="2023-02" db="EMBL/GenBank/DDBJ databases">
        <title>LHISI_Scaffold_Assembly.</title>
        <authorList>
            <person name="Stuart O.P."/>
            <person name="Cleave R."/>
            <person name="Magrath M.J.L."/>
            <person name="Mikheyev A.S."/>
        </authorList>
    </citation>
    <scope>NUCLEOTIDE SEQUENCE [LARGE SCALE GENOMIC DNA]</scope>
    <source>
        <strain evidence="1">Daus_M_001</strain>
        <tissue evidence="1">Leg muscle</tissue>
    </source>
</reference>
<name>A0ABQ9I5F9_9NEOP</name>
<dbReference type="EMBL" id="JARBHB010000002">
    <property type="protein sequence ID" value="KAJ8891727.1"/>
    <property type="molecule type" value="Genomic_DNA"/>
</dbReference>
<dbReference type="Proteomes" id="UP001159363">
    <property type="component" value="Chromosome 2"/>
</dbReference>
<dbReference type="PANTHER" id="PTHR12659:SF7">
    <property type="entry name" value="CROSSVEINLESS C, ISOFORM C"/>
    <property type="match status" value="1"/>
</dbReference>
<proteinExistence type="predicted"/>
<protein>
    <submittedName>
        <fullName evidence="1">Uncharacterized protein</fullName>
    </submittedName>
</protein>
<organism evidence="1 2">
    <name type="scientific">Dryococelus australis</name>
    <dbReference type="NCBI Taxonomy" id="614101"/>
    <lineage>
        <taxon>Eukaryota</taxon>
        <taxon>Metazoa</taxon>
        <taxon>Ecdysozoa</taxon>
        <taxon>Arthropoda</taxon>
        <taxon>Hexapoda</taxon>
        <taxon>Insecta</taxon>
        <taxon>Pterygota</taxon>
        <taxon>Neoptera</taxon>
        <taxon>Polyneoptera</taxon>
        <taxon>Phasmatodea</taxon>
        <taxon>Verophasmatodea</taxon>
        <taxon>Anareolatae</taxon>
        <taxon>Phasmatidae</taxon>
        <taxon>Eurycanthinae</taxon>
        <taxon>Dryococelus</taxon>
    </lineage>
</organism>
<keyword evidence="2" id="KW-1185">Reference proteome</keyword>
<evidence type="ECO:0000313" key="1">
    <source>
        <dbReference type="EMBL" id="KAJ8891727.1"/>
    </source>
</evidence>
<gene>
    <name evidence="1" type="ORF">PR048_004262</name>
</gene>